<dbReference type="EMBL" id="OB666686">
    <property type="protein sequence ID" value="CAD7233645.1"/>
    <property type="molecule type" value="Genomic_DNA"/>
</dbReference>
<feature type="transmembrane region" description="Helical" evidence="2">
    <location>
        <begin position="137"/>
        <end position="156"/>
    </location>
</feature>
<keyword evidence="2" id="KW-0472">Membrane</keyword>
<name>A0A7R8WKW1_9CRUS</name>
<proteinExistence type="predicted"/>
<accession>A0A7R8WKW1</accession>
<evidence type="ECO:0000313" key="3">
    <source>
        <dbReference type="EMBL" id="CAD7233645.1"/>
    </source>
</evidence>
<dbReference type="OrthoDB" id="9981889at2759"/>
<evidence type="ECO:0000256" key="2">
    <source>
        <dbReference type="SAM" id="Phobius"/>
    </source>
</evidence>
<gene>
    <name evidence="3" type="ORF">CTOB1V02_LOCUS11466</name>
</gene>
<feature type="compositionally biased region" description="Pro residues" evidence="1">
    <location>
        <begin position="17"/>
        <end position="27"/>
    </location>
</feature>
<reference evidence="3" key="1">
    <citation type="submission" date="2020-11" db="EMBL/GenBank/DDBJ databases">
        <authorList>
            <person name="Tran Van P."/>
        </authorList>
    </citation>
    <scope>NUCLEOTIDE SEQUENCE</scope>
</reference>
<dbReference type="PANTHER" id="PTHR22133:SF2">
    <property type="entry name" value="AT01821P-RELATED"/>
    <property type="match status" value="1"/>
</dbReference>
<evidence type="ECO:0000256" key="1">
    <source>
        <dbReference type="SAM" id="MobiDB-lite"/>
    </source>
</evidence>
<keyword evidence="2" id="KW-0812">Transmembrane</keyword>
<feature type="non-terminal residue" evidence="3">
    <location>
        <position position="197"/>
    </location>
</feature>
<sequence>KPFSVYWLYNVSSSPIPEVPPRIPNPSSPSENPESLKSLRESRIPEVPPRIPSRMSLVASSRRVTSCVKPMKLLVTQLRPGSAQVKVLADTNKVKVGDNLMMKYTEDMDEYYFTTMNDLPSPEGPWQERYNKLNKQYNIILLSGYAFLSISLFIAYNSGIKFTVPIPKDPISREEANALWGGTYKKENDMLLKTGKA</sequence>
<dbReference type="PANTHER" id="PTHR22133">
    <property type="entry name" value="AT01821P-RELATED"/>
    <property type="match status" value="1"/>
</dbReference>
<dbReference type="Pfam" id="PF16020">
    <property type="entry name" value="Deltameth_res"/>
    <property type="match status" value="1"/>
</dbReference>
<dbReference type="AlphaFoldDB" id="A0A7R8WKW1"/>
<keyword evidence="2" id="KW-1133">Transmembrane helix</keyword>
<organism evidence="3">
    <name type="scientific">Cyprideis torosa</name>
    <dbReference type="NCBI Taxonomy" id="163714"/>
    <lineage>
        <taxon>Eukaryota</taxon>
        <taxon>Metazoa</taxon>
        <taxon>Ecdysozoa</taxon>
        <taxon>Arthropoda</taxon>
        <taxon>Crustacea</taxon>
        <taxon>Oligostraca</taxon>
        <taxon>Ostracoda</taxon>
        <taxon>Podocopa</taxon>
        <taxon>Podocopida</taxon>
        <taxon>Cytherocopina</taxon>
        <taxon>Cytheroidea</taxon>
        <taxon>Cytherideidae</taxon>
        <taxon>Cyprideis</taxon>
    </lineage>
</organism>
<feature type="region of interest" description="Disordered" evidence="1">
    <location>
        <begin position="16"/>
        <end position="46"/>
    </location>
</feature>
<protein>
    <submittedName>
        <fullName evidence="3">Uncharacterized protein</fullName>
    </submittedName>
</protein>
<feature type="non-terminal residue" evidence="3">
    <location>
        <position position="1"/>
    </location>
</feature>
<dbReference type="InterPro" id="IPR031973">
    <property type="entry name" value="Deltameth_res_prag01"/>
</dbReference>